<dbReference type="Pfam" id="PF14870">
    <property type="entry name" value="PSII_BNR"/>
    <property type="match status" value="1"/>
</dbReference>
<dbReference type="GO" id="GO:0009523">
    <property type="term" value="C:photosystem II"/>
    <property type="evidence" value="ECO:0007669"/>
    <property type="project" value="UniProtKB-KW"/>
</dbReference>
<keyword evidence="4" id="KW-0378">Hydrolase</keyword>
<dbReference type="PANTHER" id="PTHR47199:SF2">
    <property type="entry name" value="PHOTOSYSTEM II STABILITY_ASSEMBLY FACTOR HCF136, CHLOROPLASTIC"/>
    <property type="match status" value="1"/>
</dbReference>
<organism evidence="4 5">
    <name type="scientific">Ramlibacter tataouinensis</name>
    <dbReference type="NCBI Taxonomy" id="94132"/>
    <lineage>
        <taxon>Bacteria</taxon>
        <taxon>Pseudomonadati</taxon>
        <taxon>Pseudomonadota</taxon>
        <taxon>Betaproteobacteria</taxon>
        <taxon>Burkholderiales</taxon>
        <taxon>Comamonadaceae</taxon>
        <taxon>Ramlibacter</taxon>
    </lineage>
</organism>
<dbReference type="GO" id="GO:0015979">
    <property type="term" value="P:photosynthesis"/>
    <property type="evidence" value="ECO:0007669"/>
    <property type="project" value="UniProtKB-KW"/>
</dbReference>
<proteinExistence type="predicted"/>
<protein>
    <submittedName>
        <fullName evidence="4">Glycosyl hydrolase</fullName>
    </submittedName>
</protein>
<dbReference type="PANTHER" id="PTHR47199">
    <property type="entry name" value="PHOTOSYSTEM II STABILITY/ASSEMBLY FACTOR HCF136, CHLOROPLASTIC"/>
    <property type="match status" value="1"/>
</dbReference>
<dbReference type="InterPro" id="IPR028203">
    <property type="entry name" value="PSII_CF48-like_dom"/>
</dbReference>
<evidence type="ECO:0000259" key="3">
    <source>
        <dbReference type="Pfam" id="PF14870"/>
    </source>
</evidence>
<evidence type="ECO:0000256" key="2">
    <source>
        <dbReference type="ARBA" id="ARBA00023276"/>
    </source>
</evidence>
<keyword evidence="2" id="KW-0604">Photosystem II</keyword>
<dbReference type="AlphaFoldDB" id="A0A127JZF6"/>
<evidence type="ECO:0000313" key="5">
    <source>
        <dbReference type="Proteomes" id="UP000070433"/>
    </source>
</evidence>
<dbReference type="GO" id="GO:0016787">
    <property type="term" value="F:hydrolase activity"/>
    <property type="evidence" value="ECO:0007669"/>
    <property type="project" value="UniProtKB-KW"/>
</dbReference>
<accession>A0A127JZF6</accession>
<keyword evidence="5" id="KW-1185">Reference proteome</keyword>
<dbReference type="PATRIC" id="fig|94132.3.peg.1519"/>
<evidence type="ECO:0000256" key="1">
    <source>
        <dbReference type="ARBA" id="ARBA00022531"/>
    </source>
</evidence>
<feature type="domain" description="Photosynthesis system II assembly factor Ycf48/Hcf136-like" evidence="3">
    <location>
        <begin position="134"/>
        <end position="288"/>
    </location>
</feature>
<sequence>MVQIAIWAATMAGAAAAEPAFQSPLVLPATPSGLAIRAPLNSIAMAGKRLVVAGQRGHILHSDDGKTWAQAAVPLSADLTGLSFPTPKLGWAVGHEGSVLHTADSGATWHKQLEGARIADLLARQTGQPAGPDQPLLDVWFEDDKKGFAIGAFNLILRTEDGGKTWASWADRVDNPKAMHLYAIRPAAGTLFMVGEQGLVLKFDRAAQRFTRVALPYQGTLFGVTGNNNMALVFGLRGNAFRTTDAGASWTKVETGLQAGLTSGVVRTDGSVLLASQTGQLLLSVDEGATFRRIPLPNPAPVFTLADAGNGNVAMAGFGGVRLESLK</sequence>
<gene>
    <name evidence="4" type="ORF">UC35_07440</name>
</gene>
<dbReference type="Proteomes" id="UP000070433">
    <property type="component" value="Chromosome"/>
</dbReference>
<keyword evidence="1" id="KW-0602">Photosynthesis</keyword>
<dbReference type="Gene3D" id="2.130.10.10">
    <property type="entry name" value="YVTN repeat-like/Quinoprotein amine dehydrogenase"/>
    <property type="match status" value="1"/>
</dbReference>
<dbReference type="EMBL" id="CP010951">
    <property type="protein sequence ID" value="AMO25314.1"/>
    <property type="molecule type" value="Genomic_DNA"/>
</dbReference>
<dbReference type="SUPFAM" id="SSF110296">
    <property type="entry name" value="Oligoxyloglucan reducing end-specific cellobiohydrolase"/>
    <property type="match status" value="1"/>
</dbReference>
<name>A0A127JZF6_9BURK</name>
<reference evidence="4 5" key="1">
    <citation type="journal article" date="2014" name="Int. J. Syst. Evol. Microbiol.">
        <title>Ramlibacter solisilvae sp. nov., isolated from forest soil, and emended description of the genus Ramlibacter.</title>
        <authorList>
            <person name="Lee H.J."/>
            <person name="Lee S.H."/>
            <person name="Lee S.S."/>
            <person name="Lee J.S."/>
            <person name="Kim Y."/>
            <person name="Kim S.C."/>
            <person name="Jeon C.O."/>
        </authorList>
    </citation>
    <scope>NUCLEOTIDE SEQUENCE [LARGE SCALE GENOMIC DNA]</scope>
    <source>
        <strain evidence="4 5">5-10</strain>
    </source>
</reference>
<evidence type="ECO:0000313" key="4">
    <source>
        <dbReference type="EMBL" id="AMO25314.1"/>
    </source>
</evidence>
<dbReference type="InterPro" id="IPR015943">
    <property type="entry name" value="WD40/YVTN_repeat-like_dom_sf"/>
</dbReference>